<protein>
    <submittedName>
        <fullName evidence="2">GNAT superfamily N-acetyltransferase</fullName>
    </submittedName>
</protein>
<evidence type="ECO:0000313" key="2">
    <source>
        <dbReference type="EMBL" id="MDQ1109277.1"/>
    </source>
</evidence>
<dbReference type="InterPro" id="IPR000182">
    <property type="entry name" value="GNAT_dom"/>
</dbReference>
<evidence type="ECO:0000259" key="1">
    <source>
        <dbReference type="PROSITE" id="PS51186"/>
    </source>
</evidence>
<reference evidence="2" key="1">
    <citation type="submission" date="2023-07" db="EMBL/GenBank/DDBJ databases">
        <title>Functional and genomic diversity of the sorghum phyllosphere microbiome.</title>
        <authorList>
            <person name="Shade A."/>
        </authorList>
    </citation>
    <scope>NUCLEOTIDE SEQUENCE</scope>
    <source>
        <strain evidence="2">SORGH_AS_0457</strain>
    </source>
</reference>
<organism evidence="2 3">
    <name type="scientific">Stenotrophomonas rhizophila</name>
    <dbReference type="NCBI Taxonomy" id="216778"/>
    <lineage>
        <taxon>Bacteria</taxon>
        <taxon>Pseudomonadati</taxon>
        <taxon>Pseudomonadota</taxon>
        <taxon>Gammaproteobacteria</taxon>
        <taxon>Lysobacterales</taxon>
        <taxon>Lysobacteraceae</taxon>
        <taxon>Stenotrophomonas</taxon>
    </lineage>
</organism>
<accession>A0AAP5EAH5</accession>
<dbReference type="AlphaFoldDB" id="A0AAP5EAH5"/>
<dbReference type="EMBL" id="JAUTAS010000001">
    <property type="protein sequence ID" value="MDQ1109277.1"/>
    <property type="molecule type" value="Genomic_DNA"/>
</dbReference>
<dbReference type="Proteomes" id="UP001226084">
    <property type="component" value="Unassembled WGS sequence"/>
</dbReference>
<dbReference type="RefSeq" id="WP_093533131.1">
    <property type="nucleotide sequence ID" value="NZ_CP118898.1"/>
</dbReference>
<name>A0AAP5EAH5_9GAMM</name>
<dbReference type="SUPFAM" id="SSF55729">
    <property type="entry name" value="Acyl-CoA N-acyltransferases (Nat)"/>
    <property type="match status" value="1"/>
</dbReference>
<proteinExistence type="predicted"/>
<dbReference type="InterPro" id="IPR016181">
    <property type="entry name" value="Acyl_CoA_acyltransferase"/>
</dbReference>
<dbReference type="Pfam" id="PF00583">
    <property type="entry name" value="Acetyltransf_1"/>
    <property type="match status" value="1"/>
</dbReference>
<dbReference type="PROSITE" id="PS51186">
    <property type="entry name" value="GNAT"/>
    <property type="match status" value="1"/>
</dbReference>
<evidence type="ECO:0000313" key="3">
    <source>
        <dbReference type="Proteomes" id="UP001226084"/>
    </source>
</evidence>
<comment type="caution">
    <text evidence="2">The sequence shown here is derived from an EMBL/GenBank/DDBJ whole genome shotgun (WGS) entry which is preliminary data.</text>
</comment>
<dbReference type="GO" id="GO:0016747">
    <property type="term" value="F:acyltransferase activity, transferring groups other than amino-acyl groups"/>
    <property type="evidence" value="ECO:0007669"/>
    <property type="project" value="InterPro"/>
</dbReference>
<sequence length="183" mass="20080">MATRNRMPPWHEVFKAPSGHELLIRPIRPEDDEPLKGAFSLFGPAEVRDRLTQSVDELSAEAAYRLTHPNVKNEIVLVAAENEQAGVAVVGALARASIIPGTKDAEYSILISRFLIGQGLGRQLMRKLVKWGKGKYLDHLYGDVLEANEPMKQLAASLGFKAVPHPQGTPGLVRMVLELDPGQ</sequence>
<gene>
    <name evidence="2" type="ORF">QE424_002436</name>
</gene>
<feature type="domain" description="N-acetyltransferase" evidence="1">
    <location>
        <begin position="22"/>
        <end position="180"/>
    </location>
</feature>
<dbReference type="Gene3D" id="3.40.630.30">
    <property type="match status" value="1"/>
</dbReference>